<reference evidence="1 2" key="1">
    <citation type="submission" date="2020-08" db="EMBL/GenBank/DDBJ databases">
        <title>Sequencing the genomes of 1000 actinobacteria strains.</title>
        <authorList>
            <person name="Klenk H.-P."/>
        </authorList>
    </citation>
    <scope>NUCLEOTIDE SEQUENCE [LARGE SCALE GENOMIC DNA]</scope>
    <source>
        <strain evidence="1 2">DSM 20146</strain>
    </source>
</reference>
<keyword evidence="2" id="KW-1185">Reference proteome</keyword>
<protein>
    <submittedName>
        <fullName evidence="1">Uncharacterized protein YndB with AHSA1/START domain</fullName>
    </submittedName>
</protein>
<dbReference type="Proteomes" id="UP000538196">
    <property type="component" value="Unassembled WGS sequence"/>
</dbReference>
<dbReference type="SUPFAM" id="SSF55961">
    <property type="entry name" value="Bet v1-like"/>
    <property type="match status" value="1"/>
</dbReference>
<sequence>MSVTVRRFRCTPDQVFAVLADPWVYPSWVVGASRMRAADDTYPAAGSKLHHSIGVWPFVLNDETRVDEWDPPRRMVLQAKTRPVGEERVVIDVRPHRDGCLVRMEEHPVAGPARLIPAPLADVALHVRNRESLRRLEWAARGWRSAGPGILA</sequence>
<organism evidence="1 2">
    <name type="scientific">Leifsonia aquatica</name>
    <name type="common">Corynebacterium aquaticum</name>
    <dbReference type="NCBI Taxonomy" id="144185"/>
    <lineage>
        <taxon>Bacteria</taxon>
        <taxon>Bacillati</taxon>
        <taxon>Actinomycetota</taxon>
        <taxon>Actinomycetes</taxon>
        <taxon>Micrococcales</taxon>
        <taxon>Microbacteriaceae</taxon>
        <taxon>Leifsonia</taxon>
    </lineage>
</organism>
<dbReference type="Pfam" id="PF10604">
    <property type="entry name" value="Polyketide_cyc2"/>
    <property type="match status" value="1"/>
</dbReference>
<dbReference type="EMBL" id="JACHVP010000004">
    <property type="protein sequence ID" value="MBB2968665.1"/>
    <property type="molecule type" value="Genomic_DNA"/>
</dbReference>
<dbReference type="Gene3D" id="3.30.530.20">
    <property type="match status" value="1"/>
</dbReference>
<evidence type="ECO:0000313" key="2">
    <source>
        <dbReference type="Proteomes" id="UP000538196"/>
    </source>
</evidence>
<dbReference type="RefSeq" id="WP_183428766.1">
    <property type="nucleotide sequence ID" value="NZ_JACHVP010000004.1"/>
</dbReference>
<dbReference type="CDD" id="cd07812">
    <property type="entry name" value="SRPBCC"/>
    <property type="match status" value="1"/>
</dbReference>
<dbReference type="InterPro" id="IPR019587">
    <property type="entry name" value="Polyketide_cyclase/dehydratase"/>
</dbReference>
<dbReference type="AlphaFoldDB" id="A0A7W4UYM1"/>
<evidence type="ECO:0000313" key="1">
    <source>
        <dbReference type="EMBL" id="MBB2968665.1"/>
    </source>
</evidence>
<proteinExistence type="predicted"/>
<comment type="caution">
    <text evidence="1">The sequence shown here is derived from an EMBL/GenBank/DDBJ whole genome shotgun (WGS) entry which is preliminary data.</text>
</comment>
<name>A0A7W4UYM1_LEIAQ</name>
<gene>
    <name evidence="1" type="ORF">FHX33_003441</name>
</gene>
<dbReference type="InterPro" id="IPR023393">
    <property type="entry name" value="START-like_dom_sf"/>
</dbReference>
<accession>A0A7W4UYM1</accession>